<dbReference type="RefSeq" id="WP_219749688.1">
    <property type="nucleotide sequence ID" value="NZ_JAHXZN010000007.1"/>
</dbReference>
<dbReference type="EMBL" id="JAHXZN010000007">
    <property type="protein sequence ID" value="MBW6532324.1"/>
    <property type="molecule type" value="Genomic_DNA"/>
</dbReference>
<sequence length="1055" mass="115814">MIEDNFFRSMSLAEDLGEPSRFSHYRPTRRAAAVLGAVLQPNAATMVIAPYGSGKSLAAGVAALAVRNGEADRQVVASMVDAVDDLAPEIGHQIRDRLDSRRRGLVVVLSGFESDPLAVIARSAGMAKAPQTVEGFGKAFREGGWDHVSIIWDEFGRHLEGLVGEGRPDELDILQRLAERCVRASGPTMSLTLLLHQNLLAYAARLNETTRSEWRKVEGRFAAVRMVEDSQEIYQLIAHVVGGLRPTASKEKTPPGVIDKVRAARWLDDMADNAKVAQVLADARPLTPGALQILPTLVARVGQNERSLFAFLRETDLNETVGIEEVYTAFADALRSDVGIGGAYRRWLETESARSRAHSPLQREALAAACVLQLGTSGERRRLPRSVLELALLRPETGPAEISKAIDDLLEANLLLWRRHNDDVAVWHGADIDVSLRVKEERERQAIGFDLQSFLEERFPAPNLRTPGHNARYGVNRFFAGGYVAAADIDGLQESAVPRVEYVLARNQSEIGVATAAARRMEHEGTILVIPSRPVEVESAAVEVLALEALRADRDFLASDPMVSTELDELESVAFEQLAALMRSLLDPRGGSATWWSAGERLPVSGDRPASMAASQLLDNWYGLTPAIANEQLMREHASRTMQTARVRVVGAILEQHARERLGYGPDDKSAEGSIYRTVLERTGLHLQDGANWRFADPDEIEEKGLHAAWLEIAHFFRDPTTSRGKSLTGLINTLTGRPNGVPRAVLPILIAAGYKRFARTVALYQDGVYLPDLLGFQFDQLVTASDSIAVRVEQPELKLINYLRELSYAFSHEHPKADDELFRTAFDAIARWRMAVPEGSKRTQKLDASAKALLRAIDGSKDPVDLLLTGIPGAFGAKGPDGAIISTLERARKRIDGLADEFAEEAMQTVEEAFRAGGDQSSLLDAVRGWATCFDATAMDERGDLRISDKAVLRKAVETANGRFSPKSFAASLSSILLQRSLDKWDDRTAVQFRAALRETRERIEAAALDTAEPKEDLRPIILAKVNELNLLLAKIDQLPETSGPGFKRQGGAR</sequence>
<proteinExistence type="predicted"/>
<accession>A0ABS7BSC7</accession>
<dbReference type="Proteomes" id="UP000759103">
    <property type="component" value="Unassembled WGS sequence"/>
</dbReference>
<comment type="caution">
    <text evidence="1">The sequence shown here is derived from an EMBL/GenBank/DDBJ whole genome shotgun (WGS) entry which is preliminary data.</text>
</comment>
<gene>
    <name evidence="1" type="ORF">KZ820_16400</name>
</gene>
<reference evidence="1 2" key="1">
    <citation type="submission" date="2021-07" db="EMBL/GenBank/DDBJ databases">
        <title>Sphingomonas sp.</title>
        <authorList>
            <person name="Feng G."/>
            <person name="Li J."/>
            <person name="Pan M."/>
        </authorList>
    </citation>
    <scope>NUCLEOTIDE SEQUENCE [LARGE SCALE GENOMIC DNA]</scope>
    <source>
        <strain evidence="1 2">RRHST34</strain>
    </source>
</reference>
<keyword evidence="2" id="KW-1185">Reference proteome</keyword>
<name>A0ABS7BSC7_9SPHN</name>
<organism evidence="1 2">
    <name type="scientific">Sphingomonas citri</name>
    <dbReference type="NCBI Taxonomy" id="2862499"/>
    <lineage>
        <taxon>Bacteria</taxon>
        <taxon>Pseudomonadati</taxon>
        <taxon>Pseudomonadota</taxon>
        <taxon>Alphaproteobacteria</taxon>
        <taxon>Sphingomonadales</taxon>
        <taxon>Sphingomonadaceae</taxon>
        <taxon>Sphingomonas</taxon>
    </lineage>
</organism>
<evidence type="ECO:0000313" key="2">
    <source>
        <dbReference type="Proteomes" id="UP000759103"/>
    </source>
</evidence>
<protein>
    <recommendedName>
        <fullName evidence="3">ATP-binding protein</fullName>
    </recommendedName>
</protein>
<evidence type="ECO:0008006" key="3">
    <source>
        <dbReference type="Google" id="ProtNLM"/>
    </source>
</evidence>
<evidence type="ECO:0000313" key="1">
    <source>
        <dbReference type="EMBL" id="MBW6532324.1"/>
    </source>
</evidence>